<feature type="region of interest" description="Disordered" evidence="8">
    <location>
        <begin position="789"/>
        <end position="817"/>
    </location>
</feature>
<evidence type="ECO:0000256" key="8">
    <source>
        <dbReference type="SAM" id="MobiDB-lite"/>
    </source>
</evidence>
<comment type="similarity">
    <text evidence="3">Belongs to the HARBI1 family.</text>
</comment>
<evidence type="ECO:0000256" key="2">
    <source>
        <dbReference type="ARBA" id="ARBA00004123"/>
    </source>
</evidence>
<gene>
    <name evidence="10" type="ORF">PR048_023058</name>
</gene>
<feature type="domain" description="DDE Tnp4" evidence="9">
    <location>
        <begin position="474"/>
        <end position="624"/>
    </location>
</feature>
<protein>
    <recommendedName>
        <fullName evidence="9">DDE Tnp4 domain-containing protein</fullName>
    </recommendedName>
</protein>
<comment type="subcellular location">
    <subcellularLocation>
        <location evidence="2">Nucleus</location>
    </subcellularLocation>
</comment>
<evidence type="ECO:0000313" key="10">
    <source>
        <dbReference type="EMBL" id="KAJ8875163.1"/>
    </source>
</evidence>
<organism evidence="10 11">
    <name type="scientific">Dryococelus australis</name>
    <dbReference type="NCBI Taxonomy" id="614101"/>
    <lineage>
        <taxon>Eukaryota</taxon>
        <taxon>Metazoa</taxon>
        <taxon>Ecdysozoa</taxon>
        <taxon>Arthropoda</taxon>
        <taxon>Hexapoda</taxon>
        <taxon>Insecta</taxon>
        <taxon>Pterygota</taxon>
        <taxon>Neoptera</taxon>
        <taxon>Polyneoptera</taxon>
        <taxon>Phasmatodea</taxon>
        <taxon>Verophasmatodea</taxon>
        <taxon>Anareolatae</taxon>
        <taxon>Phasmatidae</taxon>
        <taxon>Eurycanthinae</taxon>
        <taxon>Dryococelus</taxon>
    </lineage>
</organism>
<evidence type="ECO:0000256" key="1">
    <source>
        <dbReference type="ARBA" id="ARBA00001968"/>
    </source>
</evidence>
<evidence type="ECO:0000256" key="5">
    <source>
        <dbReference type="ARBA" id="ARBA00022723"/>
    </source>
</evidence>
<dbReference type="InterPro" id="IPR027806">
    <property type="entry name" value="HARBI1_dom"/>
</dbReference>
<dbReference type="PANTHER" id="PTHR22930:SF269">
    <property type="entry name" value="NUCLEASE HARBI1-LIKE PROTEIN"/>
    <property type="match status" value="1"/>
</dbReference>
<dbReference type="Pfam" id="PF13359">
    <property type="entry name" value="DDE_Tnp_4"/>
    <property type="match status" value="1"/>
</dbReference>
<dbReference type="PANTHER" id="PTHR22930">
    <property type="match status" value="1"/>
</dbReference>
<reference evidence="10 11" key="1">
    <citation type="submission" date="2023-02" db="EMBL/GenBank/DDBJ databases">
        <title>LHISI_Scaffold_Assembly.</title>
        <authorList>
            <person name="Stuart O.P."/>
            <person name="Cleave R."/>
            <person name="Magrath M.J.L."/>
            <person name="Mikheyev A.S."/>
        </authorList>
    </citation>
    <scope>NUCLEOTIDE SEQUENCE [LARGE SCALE GENOMIC DNA]</scope>
    <source>
        <strain evidence="10">Daus_M_001</strain>
        <tissue evidence="10">Leg muscle</tissue>
    </source>
</reference>
<keyword evidence="11" id="KW-1185">Reference proteome</keyword>
<keyword evidence="5" id="KW-0479">Metal-binding</keyword>
<sequence>MTTLSTTYNISIQIVETSVCTAHSNALFRTLDACSMHEAWPPDIPMAIAMSQYSLHVNSVVSLALLSSARSLDIRVVQSVSANYLTDSHIVTVCHMRKTKLQFCVIVLNGPAQRLLKAKTRNAEELQRDYSHEYDQVRNFHNIRPTTSGTVIELREVEPLGPCAHVTVLCRKRHGAVPATKQRQRRAHHGTCRRANAAATRQRVASGRPLPPTIGCSRPIAGAFVTLYSELRGDEKKFFNYFRMTRATFDELLNRLSPVLAKHNSEMRDAISPTEQLAVSLSIHGLDAMRVNKVKIEYSACGTGDPRENPQASGIVRHDFLHVETVESGDVCESSVARLWVKWRLCVTDSHQTALRYLYVETASYMVQSEWNKFAVMVLKAMVGFPTLEGAAAPLAVIHGDGVQFLDLFQQRVLPHNPYLELLYLASDNSFTGLHYVYRCGVSTISEIVNEACEALWDKLLNECIPPLDRRKTHICCQRLLKQNTWLLVFNYKDYFSIVVLAVADIEYRFIFVNVGAYVFKNSSLWKSIINKNDLPTKPKPLPARGKQRIPLVFVGDEGFGVHQHLVWPYIGKLLNQRKRIFNYRLSRARMCVECAFGLLIFNRPLNVSTDLAMKIIQACCILHDFVRERDGYAFEETLTVVVLEDIPDTRAERGNVSASDIRLLHYPRRWTVPAVGKNRNKRDTAPRLAATDVLPAGTGAYESRVCTFHAVDGNFTTLFYPLQAGEKRVPHKEPIYPRAEGVASQWMALRRAGLKWVPYVERPRLYAVDGARRCSFQRREGLPMKTNDIRTLFPPKAGSEMRRKEKKAPNGDGYPTRVKVGVKHVHTEVDFATGTQFVSHALGDSQPIVDWKSAPRATNVPTTGGALPAQSTTLFSIRYRRSQDCYLLSKRATIYDELRRKLAAACIAACCRELMTPLKAVRDKNCGIQTQPARHIKVVHSKLNISEISLCRPSVAQSVGAQAIWALGSNPGHGIDDNLSNVIS</sequence>
<keyword evidence="7" id="KW-0539">Nucleus</keyword>
<evidence type="ECO:0000259" key="9">
    <source>
        <dbReference type="Pfam" id="PF13359"/>
    </source>
</evidence>
<dbReference type="Proteomes" id="UP001159363">
    <property type="component" value="Chromosome 8"/>
</dbReference>
<comment type="cofactor">
    <cofactor evidence="1">
        <name>a divalent metal cation</name>
        <dbReference type="ChEBI" id="CHEBI:60240"/>
    </cofactor>
</comment>
<proteinExistence type="inferred from homology"/>
<keyword evidence="6" id="KW-0378">Hydrolase</keyword>
<dbReference type="EMBL" id="JARBHB010000009">
    <property type="protein sequence ID" value="KAJ8875163.1"/>
    <property type="molecule type" value="Genomic_DNA"/>
</dbReference>
<name>A0ABQ9GT31_9NEOP</name>
<evidence type="ECO:0000256" key="3">
    <source>
        <dbReference type="ARBA" id="ARBA00006958"/>
    </source>
</evidence>
<feature type="compositionally biased region" description="Basic and acidic residues" evidence="8">
    <location>
        <begin position="800"/>
        <end position="810"/>
    </location>
</feature>
<comment type="caution">
    <text evidence="10">The sequence shown here is derived from an EMBL/GenBank/DDBJ whole genome shotgun (WGS) entry which is preliminary data.</text>
</comment>
<evidence type="ECO:0000256" key="6">
    <source>
        <dbReference type="ARBA" id="ARBA00022801"/>
    </source>
</evidence>
<evidence type="ECO:0000256" key="7">
    <source>
        <dbReference type="ARBA" id="ARBA00023242"/>
    </source>
</evidence>
<evidence type="ECO:0000256" key="4">
    <source>
        <dbReference type="ARBA" id="ARBA00022722"/>
    </source>
</evidence>
<dbReference type="InterPro" id="IPR045249">
    <property type="entry name" value="HARBI1-like"/>
</dbReference>
<keyword evidence="4" id="KW-0540">Nuclease</keyword>
<evidence type="ECO:0000313" key="11">
    <source>
        <dbReference type="Proteomes" id="UP001159363"/>
    </source>
</evidence>
<accession>A0ABQ9GT31</accession>